<reference evidence="13 14" key="1">
    <citation type="submission" date="2012-12" db="EMBL/GenBank/DDBJ databases">
        <title>Genome assembly of Fulvivirga imtechensis AK7.</title>
        <authorList>
            <person name="Nupur N."/>
            <person name="Khatri I."/>
            <person name="Kumar R."/>
            <person name="Subramanian S."/>
            <person name="Pinnaka A."/>
        </authorList>
    </citation>
    <scope>NUCLEOTIDE SEQUENCE [LARGE SCALE GENOMIC DNA]</scope>
    <source>
        <strain evidence="13 14">AK7</strain>
    </source>
</reference>
<evidence type="ECO:0000256" key="9">
    <source>
        <dbReference type="ARBA" id="ARBA00023098"/>
    </source>
</evidence>
<dbReference type="AlphaFoldDB" id="L8JS37"/>
<evidence type="ECO:0000256" key="5">
    <source>
        <dbReference type="ARBA" id="ARBA00022741"/>
    </source>
</evidence>
<keyword evidence="5" id="KW-0547">Nucleotide-binding</keyword>
<evidence type="ECO:0000256" key="4">
    <source>
        <dbReference type="ARBA" id="ARBA00022723"/>
    </source>
</evidence>
<dbReference type="EMBL" id="AMZN01000046">
    <property type="protein sequence ID" value="ELR71033.1"/>
    <property type="molecule type" value="Genomic_DNA"/>
</dbReference>
<dbReference type="Proteomes" id="UP000011135">
    <property type="component" value="Unassembled WGS sequence"/>
</dbReference>
<dbReference type="Pfam" id="PF19279">
    <property type="entry name" value="YegS_C"/>
    <property type="match status" value="1"/>
</dbReference>
<dbReference type="InterPro" id="IPR001206">
    <property type="entry name" value="Diacylglycerol_kinase_cat_dom"/>
</dbReference>
<comment type="cofactor">
    <cofactor evidence="1">
        <name>Mg(2+)</name>
        <dbReference type="ChEBI" id="CHEBI:18420"/>
    </cofactor>
</comment>
<keyword evidence="3" id="KW-0808">Transferase</keyword>
<organism evidence="13 14">
    <name type="scientific">Fulvivirga imtechensis AK7</name>
    <dbReference type="NCBI Taxonomy" id="1237149"/>
    <lineage>
        <taxon>Bacteria</taxon>
        <taxon>Pseudomonadati</taxon>
        <taxon>Bacteroidota</taxon>
        <taxon>Cytophagia</taxon>
        <taxon>Cytophagales</taxon>
        <taxon>Fulvivirgaceae</taxon>
        <taxon>Fulvivirga</taxon>
    </lineage>
</organism>
<accession>L8JS37</accession>
<dbReference type="InterPro" id="IPR017438">
    <property type="entry name" value="ATP-NAD_kinase_N"/>
</dbReference>
<dbReference type="GO" id="GO:0005524">
    <property type="term" value="F:ATP binding"/>
    <property type="evidence" value="ECO:0007669"/>
    <property type="project" value="UniProtKB-KW"/>
</dbReference>
<dbReference type="Pfam" id="PF00781">
    <property type="entry name" value="DAGK_cat"/>
    <property type="match status" value="1"/>
</dbReference>
<dbReference type="InterPro" id="IPR045540">
    <property type="entry name" value="YegS/DAGK_C"/>
</dbReference>
<keyword evidence="7" id="KW-0067">ATP-binding</keyword>
<evidence type="ECO:0000256" key="1">
    <source>
        <dbReference type="ARBA" id="ARBA00001946"/>
    </source>
</evidence>
<dbReference type="GO" id="GO:0008654">
    <property type="term" value="P:phospholipid biosynthetic process"/>
    <property type="evidence" value="ECO:0007669"/>
    <property type="project" value="UniProtKB-KW"/>
</dbReference>
<protein>
    <recommendedName>
        <fullName evidence="12">DAGKc domain-containing protein</fullName>
    </recommendedName>
</protein>
<dbReference type="GO" id="GO:0016301">
    <property type="term" value="F:kinase activity"/>
    <property type="evidence" value="ECO:0007669"/>
    <property type="project" value="UniProtKB-KW"/>
</dbReference>
<evidence type="ECO:0000256" key="3">
    <source>
        <dbReference type="ARBA" id="ARBA00022679"/>
    </source>
</evidence>
<gene>
    <name evidence="13" type="ORF">C900_03163</name>
</gene>
<keyword evidence="14" id="KW-1185">Reference proteome</keyword>
<keyword evidence="4" id="KW-0479">Metal-binding</keyword>
<dbReference type="STRING" id="1237149.C900_03163"/>
<dbReference type="RefSeq" id="WP_009580515.1">
    <property type="nucleotide sequence ID" value="NZ_AMZN01000046.1"/>
</dbReference>
<keyword evidence="10" id="KW-0594">Phospholipid biosynthesis</keyword>
<keyword evidence="6" id="KW-0418">Kinase</keyword>
<keyword evidence="11" id="KW-1208">Phospholipid metabolism</keyword>
<dbReference type="Gene3D" id="3.40.50.10330">
    <property type="entry name" value="Probable inorganic polyphosphate/atp-NAD kinase, domain 1"/>
    <property type="match status" value="1"/>
</dbReference>
<comment type="caution">
    <text evidence="13">The sequence shown here is derived from an EMBL/GenBank/DDBJ whole genome shotgun (WGS) entry which is preliminary data.</text>
</comment>
<sequence length="299" mass="32982">MLKVGFVVNGKKRVKDRFFIEYNTVKDSEKQFEFQVAETTHIGEATGLSRQLIDHGCSYIISVGGDGTLHEVVNGIMQSNNSQCILGTLMYGTANDFSRTVPAPKTVAELLRAIKYGATRKLDIGLIELPLKDESRYFINIASIGMSAEVVKRVNNSSKSLGPELTFFSAIVRTFMDYSNQPVACHTPGWQWSGKANSLVVANGKYFGNGMCIAPDADPADGQFSVMISGDVKLIDYLRNVVKIKRGKKVDHPQVLYRAANELHITSASDNCFIEADGEFIGTLPVNIFMKKEQLNLLI</sequence>
<dbReference type="Gene3D" id="2.60.200.40">
    <property type="match status" value="1"/>
</dbReference>
<dbReference type="PANTHER" id="PTHR12358:SF106">
    <property type="entry name" value="LIPID KINASE YEGS"/>
    <property type="match status" value="1"/>
</dbReference>
<evidence type="ECO:0000259" key="12">
    <source>
        <dbReference type="PROSITE" id="PS50146"/>
    </source>
</evidence>
<dbReference type="InterPro" id="IPR050187">
    <property type="entry name" value="Lipid_Phosphate_FormReg"/>
</dbReference>
<dbReference type="InterPro" id="IPR016064">
    <property type="entry name" value="NAD/diacylglycerol_kinase_sf"/>
</dbReference>
<evidence type="ECO:0000256" key="11">
    <source>
        <dbReference type="ARBA" id="ARBA00023264"/>
    </source>
</evidence>
<keyword evidence="8" id="KW-0460">Magnesium</keyword>
<evidence type="ECO:0000313" key="14">
    <source>
        <dbReference type="Proteomes" id="UP000011135"/>
    </source>
</evidence>
<dbReference type="GO" id="GO:0005886">
    <property type="term" value="C:plasma membrane"/>
    <property type="evidence" value="ECO:0007669"/>
    <property type="project" value="TreeGrafter"/>
</dbReference>
<keyword evidence="2" id="KW-0444">Lipid biosynthesis</keyword>
<dbReference type="InterPro" id="IPR005218">
    <property type="entry name" value="Diacylglycerol/lipid_kinase"/>
</dbReference>
<dbReference type="NCBIfam" id="TIGR00147">
    <property type="entry name" value="YegS/Rv2252/BmrU family lipid kinase"/>
    <property type="match status" value="1"/>
</dbReference>
<evidence type="ECO:0000256" key="7">
    <source>
        <dbReference type="ARBA" id="ARBA00022840"/>
    </source>
</evidence>
<name>L8JS37_9BACT</name>
<feature type="domain" description="DAGKc" evidence="12">
    <location>
        <begin position="1"/>
        <end position="131"/>
    </location>
</feature>
<dbReference type="PANTHER" id="PTHR12358">
    <property type="entry name" value="SPHINGOSINE KINASE"/>
    <property type="match status" value="1"/>
</dbReference>
<dbReference type="OrthoDB" id="9786026at2"/>
<evidence type="ECO:0000256" key="2">
    <source>
        <dbReference type="ARBA" id="ARBA00022516"/>
    </source>
</evidence>
<dbReference type="eggNOG" id="COG1597">
    <property type="taxonomic scope" value="Bacteria"/>
</dbReference>
<dbReference type="PROSITE" id="PS50146">
    <property type="entry name" value="DAGK"/>
    <property type="match status" value="1"/>
</dbReference>
<evidence type="ECO:0000256" key="8">
    <source>
        <dbReference type="ARBA" id="ARBA00022842"/>
    </source>
</evidence>
<proteinExistence type="predicted"/>
<evidence type="ECO:0000313" key="13">
    <source>
        <dbReference type="EMBL" id="ELR71033.1"/>
    </source>
</evidence>
<evidence type="ECO:0000256" key="10">
    <source>
        <dbReference type="ARBA" id="ARBA00023209"/>
    </source>
</evidence>
<evidence type="ECO:0000256" key="6">
    <source>
        <dbReference type="ARBA" id="ARBA00022777"/>
    </source>
</evidence>
<dbReference type="SUPFAM" id="SSF111331">
    <property type="entry name" value="NAD kinase/diacylglycerol kinase-like"/>
    <property type="match status" value="1"/>
</dbReference>
<dbReference type="GO" id="GO:0046872">
    <property type="term" value="F:metal ion binding"/>
    <property type="evidence" value="ECO:0007669"/>
    <property type="project" value="UniProtKB-KW"/>
</dbReference>
<keyword evidence="9" id="KW-0443">Lipid metabolism</keyword>
<dbReference type="PATRIC" id="fig|1237149.3.peg.2923"/>